<organism evidence="2 3">
    <name type="scientific">Gloeophyllum trabeum (strain ATCC 11539 / FP-39264 / Madison 617)</name>
    <name type="common">Brown rot fungus</name>
    <dbReference type="NCBI Taxonomy" id="670483"/>
    <lineage>
        <taxon>Eukaryota</taxon>
        <taxon>Fungi</taxon>
        <taxon>Dikarya</taxon>
        <taxon>Basidiomycota</taxon>
        <taxon>Agaricomycotina</taxon>
        <taxon>Agaricomycetes</taxon>
        <taxon>Gloeophyllales</taxon>
        <taxon>Gloeophyllaceae</taxon>
        <taxon>Gloeophyllum</taxon>
    </lineage>
</organism>
<evidence type="ECO:0000313" key="3">
    <source>
        <dbReference type="Proteomes" id="UP000030669"/>
    </source>
</evidence>
<feature type="region of interest" description="Disordered" evidence="1">
    <location>
        <begin position="303"/>
        <end position="372"/>
    </location>
</feature>
<accession>S7QBF5</accession>
<dbReference type="Proteomes" id="UP000030669">
    <property type="component" value="Unassembled WGS sequence"/>
</dbReference>
<gene>
    <name evidence="2" type="ORF">GLOTRDRAFT_121058</name>
</gene>
<dbReference type="HOGENOM" id="CLU_491841_0_0_1"/>
<reference evidence="2 3" key="1">
    <citation type="journal article" date="2012" name="Science">
        <title>The Paleozoic origin of enzymatic lignin decomposition reconstructed from 31 fungal genomes.</title>
        <authorList>
            <person name="Floudas D."/>
            <person name="Binder M."/>
            <person name="Riley R."/>
            <person name="Barry K."/>
            <person name="Blanchette R.A."/>
            <person name="Henrissat B."/>
            <person name="Martinez A.T."/>
            <person name="Otillar R."/>
            <person name="Spatafora J.W."/>
            <person name="Yadav J.S."/>
            <person name="Aerts A."/>
            <person name="Benoit I."/>
            <person name="Boyd A."/>
            <person name="Carlson A."/>
            <person name="Copeland A."/>
            <person name="Coutinho P.M."/>
            <person name="de Vries R.P."/>
            <person name="Ferreira P."/>
            <person name="Findley K."/>
            <person name="Foster B."/>
            <person name="Gaskell J."/>
            <person name="Glotzer D."/>
            <person name="Gorecki P."/>
            <person name="Heitman J."/>
            <person name="Hesse C."/>
            <person name="Hori C."/>
            <person name="Igarashi K."/>
            <person name="Jurgens J.A."/>
            <person name="Kallen N."/>
            <person name="Kersten P."/>
            <person name="Kohler A."/>
            <person name="Kuees U."/>
            <person name="Kumar T.K.A."/>
            <person name="Kuo A."/>
            <person name="LaButti K."/>
            <person name="Larrondo L.F."/>
            <person name="Lindquist E."/>
            <person name="Ling A."/>
            <person name="Lombard V."/>
            <person name="Lucas S."/>
            <person name="Lundell T."/>
            <person name="Martin R."/>
            <person name="McLaughlin D.J."/>
            <person name="Morgenstern I."/>
            <person name="Morin E."/>
            <person name="Murat C."/>
            <person name="Nagy L.G."/>
            <person name="Nolan M."/>
            <person name="Ohm R.A."/>
            <person name="Patyshakuliyeva A."/>
            <person name="Rokas A."/>
            <person name="Ruiz-Duenas F.J."/>
            <person name="Sabat G."/>
            <person name="Salamov A."/>
            <person name="Samejima M."/>
            <person name="Schmutz J."/>
            <person name="Slot J.C."/>
            <person name="St John F."/>
            <person name="Stenlid J."/>
            <person name="Sun H."/>
            <person name="Sun S."/>
            <person name="Syed K."/>
            <person name="Tsang A."/>
            <person name="Wiebenga A."/>
            <person name="Young D."/>
            <person name="Pisabarro A."/>
            <person name="Eastwood D.C."/>
            <person name="Martin F."/>
            <person name="Cullen D."/>
            <person name="Grigoriev I.V."/>
            <person name="Hibbett D.S."/>
        </authorList>
    </citation>
    <scope>NUCLEOTIDE SEQUENCE [LARGE SCALE GENOMIC DNA]</scope>
    <source>
        <strain evidence="2 3">ATCC 11539</strain>
    </source>
</reference>
<dbReference type="OMA" id="VVFTENC"/>
<feature type="region of interest" description="Disordered" evidence="1">
    <location>
        <begin position="88"/>
        <end position="276"/>
    </location>
</feature>
<dbReference type="GeneID" id="19300698"/>
<dbReference type="EMBL" id="KB469300">
    <property type="protein sequence ID" value="EPQ56688.1"/>
    <property type="molecule type" value="Genomic_DNA"/>
</dbReference>
<name>S7QBF5_GLOTA</name>
<feature type="compositionally biased region" description="Low complexity" evidence="1">
    <location>
        <begin position="310"/>
        <end position="319"/>
    </location>
</feature>
<dbReference type="KEGG" id="gtr:GLOTRDRAFT_121058"/>
<dbReference type="OrthoDB" id="2802795at2759"/>
<protein>
    <submittedName>
        <fullName evidence="2">Uncharacterized protein</fullName>
    </submittedName>
</protein>
<feature type="compositionally biased region" description="Polar residues" evidence="1">
    <location>
        <begin position="155"/>
        <end position="164"/>
    </location>
</feature>
<dbReference type="AlphaFoldDB" id="S7QBF5"/>
<feature type="compositionally biased region" description="Basic and acidic residues" evidence="1">
    <location>
        <begin position="242"/>
        <end position="266"/>
    </location>
</feature>
<feature type="compositionally biased region" description="Pro residues" evidence="1">
    <location>
        <begin position="173"/>
        <end position="183"/>
    </location>
</feature>
<feature type="compositionally biased region" description="Low complexity" evidence="1">
    <location>
        <begin position="328"/>
        <end position="339"/>
    </location>
</feature>
<feature type="compositionally biased region" description="Pro residues" evidence="1">
    <location>
        <begin position="195"/>
        <end position="204"/>
    </location>
</feature>
<evidence type="ECO:0000256" key="1">
    <source>
        <dbReference type="SAM" id="MobiDB-lite"/>
    </source>
</evidence>
<dbReference type="eggNOG" id="ENOG502STE4">
    <property type="taxonomic scope" value="Eukaryota"/>
</dbReference>
<evidence type="ECO:0000313" key="2">
    <source>
        <dbReference type="EMBL" id="EPQ56688.1"/>
    </source>
</evidence>
<feature type="compositionally biased region" description="Pro residues" evidence="1">
    <location>
        <begin position="93"/>
        <end position="102"/>
    </location>
</feature>
<feature type="compositionally biased region" description="Pro residues" evidence="1">
    <location>
        <begin position="140"/>
        <end position="149"/>
    </location>
</feature>
<dbReference type="RefSeq" id="XP_007865375.1">
    <property type="nucleotide sequence ID" value="XM_007867184.1"/>
</dbReference>
<keyword evidence="3" id="KW-1185">Reference proteome</keyword>
<feature type="compositionally biased region" description="Low complexity" evidence="1">
    <location>
        <begin position="184"/>
        <end position="194"/>
    </location>
</feature>
<sequence>MSAAMKSCLKHSPPSSPLSRDGGDAASHSDPCSPRPTPSRPSYKRKSVSFCDQGQEEVFIADEWDRTPAEVTQKLSYQDVLELKQLQLSLPHAPQPPDPFSPRPHTHVEYLRRVPIRLMPLLPETESSPARTPPAEEPKPASPSPPAQSPPTTTHWMQLTSPITHSAIAPAPRFSPHPSPRSSPAPSRTSSPIPSNLPPRAPLRPRPHFAFLPLLPTEEPTKGPEAEPGEMVFSWNDDEETSPMKEKEEVEEKKAAEEEDVARTPHAESVLEGEMLDRVYGAEPASVGSSVSSSAPAAFLASEHDFDQDSVPSSSASVSDGELTADESTPSMTTCSLSPTPSPSPSPPILSEVADTPSAEEHHPPASKAETYGYFQIPTARAENLPYQLKKLRLQALPSPSLMPPSPFELELSAPGGEGEQRGEEGKLEEVHAFERRKGMGRRVGSVLALGLSVKGEGEERRD</sequence>
<feature type="region of interest" description="Disordered" evidence="1">
    <location>
        <begin position="1"/>
        <end position="48"/>
    </location>
</feature>
<feature type="compositionally biased region" description="Basic and acidic residues" evidence="1">
    <location>
        <begin position="419"/>
        <end position="429"/>
    </location>
</feature>
<feature type="region of interest" description="Disordered" evidence="1">
    <location>
        <begin position="398"/>
        <end position="429"/>
    </location>
</feature>
<proteinExistence type="predicted"/>